<dbReference type="CDD" id="cd14789">
    <property type="entry name" value="Tiki"/>
    <property type="match status" value="1"/>
</dbReference>
<dbReference type="Proteomes" id="UP000253436">
    <property type="component" value="Unassembled WGS sequence"/>
</dbReference>
<proteinExistence type="predicted"/>
<dbReference type="InterPro" id="IPR047111">
    <property type="entry name" value="YbaP-like"/>
</dbReference>
<dbReference type="AlphaFoldDB" id="A0A368ZI98"/>
<gene>
    <name evidence="1" type="ORF">DFQ08_101269</name>
</gene>
<evidence type="ECO:0000313" key="1">
    <source>
        <dbReference type="EMBL" id="RCW93474.1"/>
    </source>
</evidence>
<dbReference type="OrthoDB" id="9798714at2"/>
<name>A0A368ZI98_9FLAO</name>
<evidence type="ECO:0008006" key="3">
    <source>
        <dbReference type="Google" id="ProtNLM"/>
    </source>
</evidence>
<evidence type="ECO:0000313" key="2">
    <source>
        <dbReference type="Proteomes" id="UP000253436"/>
    </source>
</evidence>
<reference evidence="1 2" key="1">
    <citation type="submission" date="2018-07" db="EMBL/GenBank/DDBJ databases">
        <title>Genomic Encyclopedia of Type Strains, Phase III (KMG-III): the genomes of soil and plant-associated and newly described type strains.</title>
        <authorList>
            <person name="Whitman W."/>
        </authorList>
    </citation>
    <scope>NUCLEOTIDE SEQUENCE [LARGE SCALE GENOMIC DNA]</scope>
    <source>
        <strain evidence="1 2">CECT 7958</strain>
    </source>
</reference>
<dbReference type="Pfam" id="PF01963">
    <property type="entry name" value="TraB_PrgY_gumN"/>
    <property type="match status" value="1"/>
</dbReference>
<comment type="caution">
    <text evidence="1">The sequence shown here is derived from an EMBL/GenBank/DDBJ whole genome shotgun (WGS) entry which is preliminary data.</text>
</comment>
<dbReference type="PANTHER" id="PTHR40590">
    <property type="entry name" value="CYTOPLASMIC PROTEIN-RELATED"/>
    <property type="match status" value="1"/>
</dbReference>
<sequence length="289" mass="33092">MRKLNQIAFVIVVFIVTTFSIAAQNNPKSILWKIEGDNIKTSYLFGTIHRIPKKDFILKDKVQKAFESSEKVVLEIDMDDPNYYAEFMKLIALKEGESLKSYMSDVEFKTLDTYLKEKTGVGVNNYNRFKPMMLMSVLAMTSIGDGPFESYEMSLVNMAKAANKEVSGLENVADQINVFEKDPYEEQIDTLVEMVDNGNNEMLYNQLLQYYLAEDVDEMYNFMDDYMHDDAEGMKRFLDDRNTKWIPKMEAYSKDNTVFYAVGGAHLGGDKGVINLLKKAGYTVTPILD</sequence>
<protein>
    <recommendedName>
        <fullName evidence="3">TraB family protein</fullName>
    </recommendedName>
</protein>
<organism evidence="1 2">
    <name type="scientific">Winogradskyella arenosi</name>
    <dbReference type="NCBI Taxonomy" id="533325"/>
    <lineage>
        <taxon>Bacteria</taxon>
        <taxon>Pseudomonadati</taxon>
        <taxon>Bacteroidota</taxon>
        <taxon>Flavobacteriia</taxon>
        <taxon>Flavobacteriales</taxon>
        <taxon>Flavobacteriaceae</taxon>
        <taxon>Winogradskyella</taxon>
    </lineage>
</organism>
<dbReference type="RefSeq" id="WP_114307995.1">
    <property type="nucleotide sequence ID" value="NZ_QPJO01000001.1"/>
</dbReference>
<dbReference type="InterPro" id="IPR002816">
    <property type="entry name" value="TraB/PrgY/GumN_fam"/>
</dbReference>
<keyword evidence="2" id="KW-1185">Reference proteome</keyword>
<dbReference type="PANTHER" id="PTHR40590:SF1">
    <property type="entry name" value="CYTOPLASMIC PROTEIN"/>
    <property type="match status" value="1"/>
</dbReference>
<dbReference type="EMBL" id="QPJO01000001">
    <property type="protein sequence ID" value="RCW93474.1"/>
    <property type="molecule type" value="Genomic_DNA"/>
</dbReference>
<accession>A0A368ZI98</accession>